<evidence type="ECO:0000256" key="5">
    <source>
        <dbReference type="ARBA" id="ARBA00023242"/>
    </source>
</evidence>
<name>A0AA38L921_TAXCH</name>
<dbReference type="SUPFAM" id="SSF46689">
    <property type="entry name" value="Homeodomain-like"/>
    <property type="match status" value="2"/>
</dbReference>
<comment type="subcellular location">
    <subcellularLocation>
        <location evidence="1">Nucleus</location>
    </subcellularLocation>
</comment>
<keyword evidence="4" id="KW-0804">Transcription</keyword>
<organism evidence="10 11">
    <name type="scientific">Taxus chinensis</name>
    <name type="common">Chinese yew</name>
    <name type="synonym">Taxus wallichiana var. chinensis</name>
    <dbReference type="NCBI Taxonomy" id="29808"/>
    <lineage>
        <taxon>Eukaryota</taxon>
        <taxon>Viridiplantae</taxon>
        <taxon>Streptophyta</taxon>
        <taxon>Embryophyta</taxon>
        <taxon>Tracheophyta</taxon>
        <taxon>Spermatophyta</taxon>
        <taxon>Pinopsida</taxon>
        <taxon>Pinidae</taxon>
        <taxon>Conifers II</taxon>
        <taxon>Cupressales</taxon>
        <taxon>Taxaceae</taxon>
        <taxon>Taxus</taxon>
    </lineage>
</organism>
<dbReference type="InterPro" id="IPR017930">
    <property type="entry name" value="Myb_dom"/>
</dbReference>
<keyword evidence="2" id="KW-0805">Transcription regulation</keyword>
<evidence type="ECO:0000256" key="6">
    <source>
        <dbReference type="SAM" id="MobiDB-lite"/>
    </source>
</evidence>
<feature type="domain" description="Myb-like" evidence="7">
    <location>
        <begin position="108"/>
        <end position="160"/>
    </location>
</feature>
<dbReference type="NCBIfam" id="TIGR01557">
    <property type="entry name" value="myb_SHAQKYF"/>
    <property type="match status" value="1"/>
</dbReference>
<keyword evidence="3" id="KW-0238">DNA-binding</keyword>
<dbReference type="InterPro" id="IPR009057">
    <property type="entry name" value="Homeodomain-like_sf"/>
</dbReference>
<feature type="domain" description="Myb-like" evidence="7">
    <location>
        <begin position="9"/>
        <end position="55"/>
    </location>
</feature>
<dbReference type="GO" id="GO:0005634">
    <property type="term" value="C:nucleus"/>
    <property type="evidence" value="ECO:0007669"/>
    <property type="project" value="UniProtKB-SubCell"/>
</dbReference>
<dbReference type="InterPro" id="IPR017884">
    <property type="entry name" value="SANT_dom"/>
</dbReference>
<dbReference type="PANTHER" id="PTHR44042">
    <property type="entry name" value="DUPLICATED HOMEODOMAIN-LIKE SUPERFAMILY PROTEIN-RELATED"/>
    <property type="match status" value="1"/>
</dbReference>
<dbReference type="OMA" id="MHSVILQ"/>
<dbReference type="PROSITE" id="PS50090">
    <property type="entry name" value="MYB_LIKE"/>
    <property type="match status" value="2"/>
</dbReference>
<evidence type="ECO:0000256" key="1">
    <source>
        <dbReference type="ARBA" id="ARBA00004123"/>
    </source>
</evidence>
<evidence type="ECO:0000259" key="9">
    <source>
        <dbReference type="PROSITE" id="PS51294"/>
    </source>
</evidence>
<comment type="caution">
    <text evidence="10">The sequence shown here is derived from an EMBL/GenBank/DDBJ whole genome shotgun (WGS) entry which is preliminary data.</text>
</comment>
<sequence length="275" mass="30575">MKWDEGVTWTLEDNKLFEKALAVFEEETHDRWDRVAATVPGKSVDEVRRHYEDLVEDVGCIDAGYIEVPSYKDKVDDELKHSSKHLGNVGDNKSGGERGLVVKSSSEQERKKGVPWTEEEHRMFLLGLHKYGKGDWKSISRNFVVSRTPTQVASHAQKYFIRCNSGHKDKRRSSIHDITSVNNTDMRQSLGGHPSPIPMQNSISPINPSSLLISQSSSMGGLPFVNSVGFATENNNLMLPSRGLGLYGHGGFQVHSSGPLISRSSMGVSHIGYHM</sequence>
<dbReference type="EMBL" id="JAHRHJ020000005">
    <property type="protein sequence ID" value="KAH9316429.1"/>
    <property type="molecule type" value="Genomic_DNA"/>
</dbReference>
<feature type="domain" description="HTH myb-type" evidence="9">
    <location>
        <begin position="108"/>
        <end position="164"/>
    </location>
</feature>
<evidence type="ECO:0000256" key="3">
    <source>
        <dbReference type="ARBA" id="ARBA00023125"/>
    </source>
</evidence>
<dbReference type="PROSITE" id="PS51293">
    <property type="entry name" value="SANT"/>
    <property type="match status" value="1"/>
</dbReference>
<reference evidence="10 11" key="1">
    <citation type="journal article" date="2021" name="Nat. Plants">
        <title>The Taxus genome provides insights into paclitaxel biosynthesis.</title>
        <authorList>
            <person name="Xiong X."/>
            <person name="Gou J."/>
            <person name="Liao Q."/>
            <person name="Li Y."/>
            <person name="Zhou Q."/>
            <person name="Bi G."/>
            <person name="Li C."/>
            <person name="Du R."/>
            <person name="Wang X."/>
            <person name="Sun T."/>
            <person name="Guo L."/>
            <person name="Liang H."/>
            <person name="Lu P."/>
            <person name="Wu Y."/>
            <person name="Zhang Z."/>
            <person name="Ro D.K."/>
            <person name="Shang Y."/>
            <person name="Huang S."/>
            <person name="Yan J."/>
        </authorList>
    </citation>
    <scope>NUCLEOTIDE SEQUENCE [LARGE SCALE GENOMIC DNA]</scope>
    <source>
        <strain evidence="10">Ta-2019</strain>
    </source>
</reference>
<dbReference type="PROSITE" id="PS51294">
    <property type="entry name" value="HTH_MYB"/>
    <property type="match status" value="1"/>
</dbReference>
<dbReference type="GO" id="GO:0003677">
    <property type="term" value="F:DNA binding"/>
    <property type="evidence" value="ECO:0007669"/>
    <property type="project" value="UniProtKB-KW"/>
</dbReference>
<dbReference type="PANTHER" id="PTHR44042:SF58">
    <property type="entry name" value="DUPLICATED HOMEODOMAIN-LIKE SUPERFAMILY PROTEIN"/>
    <property type="match status" value="1"/>
</dbReference>
<feature type="compositionally biased region" description="Basic and acidic residues" evidence="6">
    <location>
        <begin position="106"/>
        <end position="115"/>
    </location>
</feature>
<protein>
    <submittedName>
        <fullName evidence="10">Uncharacterized protein</fullName>
    </submittedName>
</protein>
<dbReference type="FunFam" id="1.10.10.60:FF:000009">
    <property type="entry name" value="transcription factor MYB1R1"/>
    <property type="match status" value="1"/>
</dbReference>
<dbReference type="CDD" id="cd00167">
    <property type="entry name" value="SANT"/>
    <property type="match status" value="2"/>
</dbReference>
<dbReference type="InterPro" id="IPR006447">
    <property type="entry name" value="Myb_dom_plants"/>
</dbReference>
<evidence type="ECO:0000259" key="7">
    <source>
        <dbReference type="PROSITE" id="PS50090"/>
    </source>
</evidence>
<dbReference type="Pfam" id="PF00249">
    <property type="entry name" value="Myb_DNA-binding"/>
    <property type="match status" value="1"/>
</dbReference>
<dbReference type="SMART" id="SM00717">
    <property type="entry name" value="SANT"/>
    <property type="match status" value="2"/>
</dbReference>
<feature type="domain" description="SANT" evidence="8">
    <location>
        <begin position="116"/>
        <end position="164"/>
    </location>
</feature>
<dbReference type="AlphaFoldDB" id="A0AA38L921"/>
<accession>A0AA38L921</accession>
<keyword evidence="5" id="KW-0539">Nucleus</keyword>
<evidence type="ECO:0000313" key="10">
    <source>
        <dbReference type="EMBL" id="KAH9316429.1"/>
    </source>
</evidence>
<dbReference type="Gene3D" id="1.10.10.60">
    <property type="entry name" value="Homeodomain-like"/>
    <property type="match status" value="2"/>
</dbReference>
<evidence type="ECO:0000259" key="8">
    <source>
        <dbReference type="PROSITE" id="PS51293"/>
    </source>
</evidence>
<proteinExistence type="predicted"/>
<evidence type="ECO:0000256" key="2">
    <source>
        <dbReference type="ARBA" id="ARBA00023015"/>
    </source>
</evidence>
<dbReference type="InterPro" id="IPR001005">
    <property type="entry name" value="SANT/Myb"/>
</dbReference>
<dbReference type="Proteomes" id="UP000824469">
    <property type="component" value="Unassembled WGS sequence"/>
</dbReference>
<keyword evidence="11" id="KW-1185">Reference proteome</keyword>
<dbReference type="FunFam" id="1.10.10.60:FF:000154">
    <property type="entry name" value="Transcription factor SRM1"/>
    <property type="match status" value="1"/>
</dbReference>
<feature type="region of interest" description="Disordered" evidence="6">
    <location>
        <begin position="82"/>
        <end position="115"/>
    </location>
</feature>
<gene>
    <name evidence="10" type="ORF">KI387_025056</name>
</gene>
<evidence type="ECO:0000313" key="11">
    <source>
        <dbReference type="Proteomes" id="UP000824469"/>
    </source>
</evidence>
<evidence type="ECO:0000256" key="4">
    <source>
        <dbReference type="ARBA" id="ARBA00023163"/>
    </source>
</evidence>